<dbReference type="AlphaFoldDB" id="A0A4R1BN71"/>
<organism evidence="1 2">
    <name type="scientific">Flaviaesturariibacter flavus</name>
    <dbReference type="NCBI Taxonomy" id="2502780"/>
    <lineage>
        <taxon>Bacteria</taxon>
        <taxon>Pseudomonadati</taxon>
        <taxon>Bacteroidota</taxon>
        <taxon>Chitinophagia</taxon>
        <taxon>Chitinophagales</taxon>
        <taxon>Chitinophagaceae</taxon>
        <taxon>Flaviaestuariibacter</taxon>
    </lineage>
</organism>
<accession>A0A4R1BN71</accession>
<protein>
    <submittedName>
        <fullName evidence="1">Uncharacterized protein</fullName>
    </submittedName>
</protein>
<dbReference type="EMBL" id="SJZI01000003">
    <property type="protein sequence ID" value="TCJ18798.1"/>
    <property type="molecule type" value="Genomic_DNA"/>
</dbReference>
<evidence type="ECO:0000313" key="1">
    <source>
        <dbReference type="EMBL" id="TCJ18798.1"/>
    </source>
</evidence>
<evidence type="ECO:0000313" key="2">
    <source>
        <dbReference type="Proteomes" id="UP000295334"/>
    </source>
</evidence>
<reference evidence="1 2" key="1">
    <citation type="submission" date="2019-03" db="EMBL/GenBank/DDBJ databases">
        <authorList>
            <person name="Kim M.K.M."/>
        </authorList>
    </citation>
    <scope>NUCLEOTIDE SEQUENCE [LARGE SCALE GENOMIC DNA]</scope>
    <source>
        <strain evidence="1 2">17J68-12</strain>
    </source>
</reference>
<dbReference type="Proteomes" id="UP000295334">
    <property type="component" value="Unassembled WGS sequence"/>
</dbReference>
<name>A0A4R1BN71_9BACT</name>
<gene>
    <name evidence="1" type="ORF">EPD60_03290</name>
</gene>
<keyword evidence="2" id="KW-1185">Reference proteome</keyword>
<sequence length="148" mass="17045">MANRIYTDPTQPGRISVEQEGRSALSIRYNEHTHSLRLHSENEQRVFIIERQPFSARLQLFSEYGIRTGTCRFDSHHPLRGSLEVEGVRMRFRTEGNELALEVDGKAIDRFTWSAAGRSPEELAGILMLVGREELRPPVFASWRRHLG</sequence>
<proteinExistence type="predicted"/>
<comment type="caution">
    <text evidence="1">The sequence shown here is derived from an EMBL/GenBank/DDBJ whole genome shotgun (WGS) entry which is preliminary data.</text>
</comment>
<dbReference type="OrthoDB" id="9868822at2"/>
<dbReference type="RefSeq" id="WP_131446816.1">
    <property type="nucleotide sequence ID" value="NZ_SJZI01000003.1"/>
</dbReference>